<dbReference type="InterPro" id="IPR008576">
    <property type="entry name" value="MeTrfase_NTM1"/>
</dbReference>
<keyword evidence="4" id="KW-0949">S-adenosyl-L-methionine</keyword>
<dbReference type="RefSeq" id="XP_070916317.1">
    <property type="nucleotide sequence ID" value="XM_071060216.1"/>
</dbReference>
<evidence type="ECO:0000313" key="11">
    <source>
        <dbReference type="EMBL" id="GAB1314586.1"/>
    </source>
</evidence>
<protein>
    <recommendedName>
        <fullName evidence="6">Alpha N-terminal protein methyltransferase 1</fullName>
        <ecNumber evidence="5">2.1.1.244</ecNumber>
    </recommendedName>
    <alternativeName>
        <fullName evidence="7">X-Pro-Lys N-terminal protein methyltransferase 1</fullName>
    </alternativeName>
</protein>
<comment type="catalytic activity">
    <reaction evidence="10">
        <text>N-terminal L-alanyl-L-prolyl-L-lysyl-[protein] + 3 S-adenosyl-L-methionine = N-terminal N,N,N-trimethyl-L-alanyl-L-prolyl-L-lysyl-[protein] + 3 S-adenosyl-L-homocysteine + 3 H(+)</text>
        <dbReference type="Rhea" id="RHEA:54712"/>
        <dbReference type="Rhea" id="RHEA-COMP:13785"/>
        <dbReference type="Rhea" id="RHEA-COMP:13971"/>
        <dbReference type="ChEBI" id="CHEBI:15378"/>
        <dbReference type="ChEBI" id="CHEBI:57856"/>
        <dbReference type="ChEBI" id="CHEBI:59789"/>
        <dbReference type="ChEBI" id="CHEBI:138057"/>
        <dbReference type="ChEBI" id="CHEBI:138315"/>
        <dbReference type="EC" id="2.1.1.244"/>
    </reaction>
</comment>
<sequence length="232" mass="25429">MAEITSPQNHTIDALINKDDGLKYWEGVNADVNGMLGGFPQVSKIDIRGSRTFLAKLGIGSKPGQRVAASALEGGAGIGRVTEGLLLDGIAQQVDVIEPVAKFTRALSGKPGVRNIFNIGLEDWRPAEGDQYDLIWIQWCVGHLTDGELVRFLERCKTALNPDGGVIVVKENNSTDKEDVFDEVDSSVTRNDQTFRRLFSEAGLRLIQIELQKGFHNIGLLPVRMYALKPAK</sequence>
<dbReference type="Proteomes" id="UP001628179">
    <property type="component" value="Unassembled WGS sequence"/>
</dbReference>
<comment type="catalytic activity">
    <reaction evidence="8">
        <text>N-terminal L-seryl-L-prolyl-L-lysyl-[protein] + 3 S-adenosyl-L-methionine = N-terminal N,N,N-trimethyl-L-seryl-L-prolyl-L-lysyl-[protein] + 3 S-adenosyl-L-homocysteine + 3 H(+)</text>
        <dbReference type="Rhea" id="RHEA:54724"/>
        <dbReference type="Rhea" id="RHEA-COMP:13789"/>
        <dbReference type="Rhea" id="RHEA-COMP:13973"/>
        <dbReference type="ChEBI" id="CHEBI:15378"/>
        <dbReference type="ChEBI" id="CHEBI:57856"/>
        <dbReference type="ChEBI" id="CHEBI:59789"/>
        <dbReference type="ChEBI" id="CHEBI:138061"/>
        <dbReference type="ChEBI" id="CHEBI:138317"/>
        <dbReference type="EC" id="2.1.1.244"/>
    </reaction>
</comment>
<evidence type="ECO:0000256" key="7">
    <source>
        <dbReference type="ARBA" id="ARBA00043129"/>
    </source>
</evidence>
<reference evidence="11 12" key="1">
    <citation type="submission" date="2024-09" db="EMBL/GenBank/DDBJ databases">
        <title>Itraconazole resistance in Madurella fahalii resulting from another homologue of gene encoding cytochrome P450 14-alpha sterol demethylase (CYP51).</title>
        <authorList>
            <person name="Yoshioka I."/>
            <person name="Fahal A.H."/>
            <person name="Kaneko S."/>
            <person name="Yaguchi T."/>
        </authorList>
    </citation>
    <scope>NUCLEOTIDE SEQUENCE [LARGE SCALE GENOMIC DNA]</scope>
    <source>
        <strain evidence="11 12">IFM 68171</strain>
    </source>
</reference>
<dbReference type="GeneID" id="98175539"/>
<name>A0ABQ0GA28_9PEZI</name>
<evidence type="ECO:0000256" key="4">
    <source>
        <dbReference type="ARBA" id="ARBA00022691"/>
    </source>
</evidence>
<dbReference type="PANTHER" id="PTHR12753">
    <property type="entry name" value="AD-003 - RELATED"/>
    <property type="match status" value="1"/>
</dbReference>
<gene>
    <name evidence="11" type="ORF">MFIFM68171_04796</name>
</gene>
<keyword evidence="12" id="KW-1185">Reference proteome</keyword>
<dbReference type="Pfam" id="PF05891">
    <property type="entry name" value="Methyltransf_PK"/>
    <property type="match status" value="1"/>
</dbReference>
<evidence type="ECO:0000256" key="8">
    <source>
        <dbReference type="ARBA" id="ARBA00047306"/>
    </source>
</evidence>
<proteinExistence type="inferred from homology"/>
<dbReference type="EMBL" id="BAAFSV010000002">
    <property type="protein sequence ID" value="GAB1314586.1"/>
    <property type="molecule type" value="Genomic_DNA"/>
</dbReference>
<organism evidence="11 12">
    <name type="scientific">Madurella fahalii</name>
    <dbReference type="NCBI Taxonomy" id="1157608"/>
    <lineage>
        <taxon>Eukaryota</taxon>
        <taxon>Fungi</taxon>
        <taxon>Dikarya</taxon>
        <taxon>Ascomycota</taxon>
        <taxon>Pezizomycotina</taxon>
        <taxon>Sordariomycetes</taxon>
        <taxon>Sordariomycetidae</taxon>
        <taxon>Sordariales</taxon>
        <taxon>Sordariales incertae sedis</taxon>
        <taxon>Madurella</taxon>
    </lineage>
</organism>
<comment type="catalytic activity">
    <reaction evidence="9">
        <text>N-terminal L-prolyl-L-prolyl-L-lysyl-[protein] + 2 S-adenosyl-L-methionine = N-terminal N,N-dimethyl-L-prolyl-L-prolyl-L-lysyl-[protein] + 2 S-adenosyl-L-homocysteine + 2 H(+)</text>
        <dbReference type="Rhea" id="RHEA:54736"/>
        <dbReference type="Rhea" id="RHEA-COMP:13787"/>
        <dbReference type="Rhea" id="RHEA-COMP:13974"/>
        <dbReference type="ChEBI" id="CHEBI:15378"/>
        <dbReference type="ChEBI" id="CHEBI:57856"/>
        <dbReference type="ChEBI" id="CHEBI:59789"/>
        <dbReference type="ChEBI" id="CHEBI:138059"/>
        <dbReference type="ChEBI" id="CHEBI:138318"/>
        <dbReference type="EC" id="2.1.1.244"/>
    </reaction>
</comment>
<dbReference type="GO" id="GO:0032259">
    <property type="term" value="P:methylation"/>
    <property type="evidence" value="ECO:0007669"/>
    <property type="project" value="UniProtKB-KW"/>
</dbReference>
<evidence type="ECO:0000256" key="5">
    <source>
        <dbReference type="ARBA" id="ARBA00039112"/>
    </source>
</evidence>
<evidence type="ECO:0000256" key="10">
    <source>
        <dbReference type="ARBA" id="ARBA00048167"/>
    </source>
</evidence>
<dbReference type="PIRSF" id="PIRSF016958">
    <property type="entry name" value="DUF858_MeTrfase_lik"/>
    <property type="match status" value="1"/>
</dbReference>
<keyword evidence="2 11" id="KW-0489">Methyltransferase</keyword>
<evidence type="ECO:0000256" key="3">
    <source>
        <dbReference type="ARBA" id="ARBA00022679"/>
    </source>
</evidence>
<evidence type="ECO:0000256" key="6">
    <source>
        <dbReference type="ARBA" id="ARBA00039449"/>
    </source>
</evidence>
<dbReference type="Gene3D" id="3.40.50.150">
    <property type="entry name" value="Vaccinia Virus protein VP39"/>
    <property type="match status" value="1"/>
</dbReference>
<dbReference type="InterPro" id="IPR029063">
    <property type="entry name" value="SAM-dependent_MTases_sf"/>
</dbReference>
<dbReference type="CDD" id="cd02440">
    <property type="entry name" value="AdoMet_MTases"/>
    <property type="match status" value="1"/>
</dbReference>
<evidence type="ECO:0000256" key="2">
    <source>
        <dbReference type="ARBA" id="ARBA00022603"/>
    </source>
</evidence>
<dbReference type="GO" id="GO:0008168">
    <property type="term" value="F:methyltransferase activity"/>
    <property type="evidence" value="ECO:0007669"/>
    <property type="project" value="UniProtKB-KW"/>
</dbReference>
<comment type="caution">
    <text evidence="11">The sequence shown here is derived from an EMBL/GenBank/DDBJ whole genome shotgun (WGS) entry which is preliminary data.</text>
</comment>
<dbReference type="SUPFAM" id="SSF53335">
    <property type="entry name" value="S-adenosyl-L-methionine-dependent methyltransferases"/>
    <property type="match status" value="1"/>
</dbReference>
<dbReference type="PANTHER" id="PTHR12753:SF0">
    <property type="entry name" value="ALPHA N-TERMINAL PROTEIN METHYLTRANSFERASE 1"/>
    <property type="match status" value="1"/>
</dbReference>
<accession>A0ABQ0GA28</accession>
<evidence type="ECO:0000256" key="1">
    <source>
        <dbReference type="ARBA" id="ARBA00009059"/>
    </source>
</evidence>
<evidence type="ECO:0000313" key="12">
    <source>
        <dbReference type="Proteomes" id="UP001628179"/>
    </source>
</evidence>
<comment type="similarity">
    <text evidence="1">Belongs to the methyltransferase superfamily. NTM1 family.</text>
</comment>
<dbReference type="EC" id="2.1.1.244" evidence="5"/>
<keyword evidence="3" id="KW-0808">Transferase</keyword>
<evidence type="ECO:0000256" key="9">
    <source>
        <dbReference type="ARBA" id="ARBA00047885"/>
    </source>
</evidence>